<dbReference type="Proteomes" id="UP000823858">
    <property type="component" value="Unassembled WGS sequence"/>
</dbReference>
<sequence>MAKSVNYTKSVGLPVARAHAVVTSEAYLLTVDETSDGSSSNLVVESGERTVEPDGTVNAAVVASQPASTSDDGASIPAMSVEQTTVVTPLVGGRFTVSSVTALPKGMGSMTLLLEYRGGQDTTDGQDAVSDVASDAAAVTAVDATVTAEVKIPLLGGKLAAKLLEKAEDSVDKAIRRVNRLSGEL</sequence>
<dbReference type="AlphaFoldDB" id="A0A9D2QDV4"/>
<name>A0A9D2QDV4_9CORY</name>
<evidence type="ECO:0000313" key="2">
    <source>
        <dbReference type="Proteomes" id="UP000823858"/>
    </source>
</evidence>
<evidence type="ECO:0000313" key="1">
    <source>
        <dbReference type="EMBL" id="HJC85790.1"/>
    </source>
</evidence>
<comment type="caution">
    <text evidence="1">The sequence shown here is derived from an EMBL/GenBank/DDBJ whole genome shotgun (WGS) entry which is preliminary data.</text>
</comment>
<proteinExistence type="predicted"/>
<protein>
    <submittedName>
        <fullName evidence="1">DUF2505 domain-containing protein</fullName>
    </submittedName>
</protein>
<dbReference type="Pfam" id="PF10698">
    <property type="entry name" value="DUF2505"/>
    <property type="match status" value="1"/>
</dbReference>
<dbReference type="EMBL" id="DWVP01000022">
    <property type="protein sequence ID" value="HJC85790.1"/>
    <property type="molecule type" value="Genomic_DNA"/>
</dbReference>
<reference evidence="1" key="2">
    <citation type="submission" date="2021-04" db="EMBL/GenBank/DDBJ databases">
        <authorList>
            <person name="Gilroy R."/>
        </authorList>
    </citation>
    <scope>NUCLEOTIDE SEQUENCE</scope>
    <source>
        <strain evidence="1">ChiHjej13B12-4958</strain>
    </source>
</reference>
<dbReference type="InterPro" id="IPR019639">
    <property type="entry name" value="DUF2505"/>
</dbReference>
<organism evidence="1 2">
    <name type="scientific">Candidatus Corynebacterium faecigallinarum</name>
    <dbReference type="NCBI Taxonomy" id="2838528"/>
    <lineage>
        <taxon>Bacteria</taxon>
        <taxon>Bacillati</taxon>
        <taxon>Actinomycetota</taxon>
        <taxon>Actinomycetes</taxon>
        <taxon>Mycobacteriales</taxon>
        <taxon>Corynebacteriaceae</taxon>
        <taxon>Corynebacterium</taxon>
    </lineage>
</organism>
<accession>A0A9D2QDV4</accession>
<reference evidence="1" key="1">
    <citation type="journal article" date="2021" name="PeerJ">
        <title>Extensive microbial diversity within the chicken gut microbiome revealed by metagenomics and culture.</title>
        <authorList>
            <person name="Gilroy R."/>
            <person name="Ravi A."/>
            <person name="Getino M."/>
            <person name="Pursley I."/>
            <person name="Horton D.L."/>
            <person name="Alikhan N.F."/>
            <person name="Baker D."/>
            <person name="Gharbi K."/>
            <person name="Hall N."/>
            <person name="Watson M."/>
            <person name="Adriaenssens E.M."/>
            <person name="Foster-Nyarko E."/>
            <person name="Jarju S."/>
            <person name="Secka A."/>
            <person name="Antonio M."/>
            <person name="Oren A."/>
            <person name="Chaudhuri R.R."/>
            <person name="La Ragione R."/>
            <person name="Hildebrand F."/>
            <person name="Pallen M.J."/>
        </authorList>
    </citation>
    <scope>NUCLEOTIDE SEQUENCE</scope>
    <source>
        <strain evidence="1">ChiHjej13B12-4958</strain>
    </source>
</reference>
<gene>
    <name evidence="1" type="ORF">H9751_09655</name>
</gene>